<proteinExistence type="predicted"/>
<protein>
    <recommendedName>
        <fullName evidence="2">Glycosyl transferase family 1 domain-containing protein</fullName>
    </recommendedName>
</protein>
<dbReference type="AlphaFoldDB" id="A0A1L4CYF0"/>
<dbReference type="OrthoDB" id="9802525at2"/>
<name>A0A1L4CYF0_9BACT</name>
<keyword evidence="4" id="KW-1185">Reference proteome</keyword>
<dbReference type="Gene3D" id="3.40.50.2000">
    <property type="entry name" value="Glycogen Phosphorylase B"/>
    <property type="match status" value="3"/>
</dbReference>
<evidence type="ECO:0000259" key="2">
    <source>
        <dbReference type="Pfam" id="PF00534"/>
    </source>
</evidence>
<evidence type="ECO:0000313" key="4">
    <source>
        <dbReference type="Proteomes" id="UP000184731"/>
    </source>
</evidence>
<evidence type="ECO:0000256" key="1">
    <source>
        <dbReference type="ARBA" id="ARBA00022679"/>
    </source>
</evidence>
<dbReference type="Proteomes" id="UP000184731">
    <property type="component" value="Chromosome"/>
</dbReference>
<dbReference type="SUPFAM" id="SSF53756">
    <property type="entry name" value="UDP-Glycosyltransferase/glycogen phosphorylase"/>
    <property type="match status" value="1"/>
</dbReference>
<dbReference type="EMBL" id="CP017834">
    <property type="protein sequence ID" value="APJ02979.1"/>
    <property type="molecule type" value="Genomic_DNA"/>
</dbReference>
<evidence type="ECO:0000313" key="3">
    <source>
        <dbReference type="EMBL" id="APJ02979.1"/>
    </source>
</evidence>
<dbReference type="PANTHER" id="PTHR46401:SF2">
    <property type="entry name" value="GLYCOSYLTRANSFERASE WBBK-RELATED"/>
    <property type="match status" value="1"/>
</dbReference>
<gene>
    <name evidence="3" type="ORF">AXG55_03235</name>
</gene>
<accession>A0A1L4CYF0</accession>
<keyword evidence="1" id="KW-0808">Transferase</keyword>
<reference evidence="3 4" key="1">
    <citation type="submission" date="2016-10" db="EMBL/GenBank/DDBJ databases">
        <title>Silvanigrella aquatica sp. nov., isolated from a freshwater lake located in the Black Forest, Germany, description of Silvanigrellaceae fam. nov., Silvanigrellales ord. nov., reclassification of the order Bdellovibrionales in the class Oligoflexia, reclassification of the families Bacteriovoracaceae and Halobacteriovoraceae in the new order Bacteriovoracales ord. nov., and reclassification of the family Pseudobacteriovoracaceae in the order Oligoflexiales.</title>
        <authorList>
            <person name="Hahn M.W."/>
            <person name="Schmidt J."/>
            <person name="Koll U."/>
            <person name="Rohde M."/>
            <person name="Verbag S."/>
            <person name="Pitt A."/>
            <person name="Nakai R."/>
            <person name="Naganuma T."/>
            <person name="Lang E."/>
        </authorList>
    </citation>
    <scope>NUCLEOTIDE SEQUENCE [LARGE SCALE GENOMIC DNA]</scope>
    <source>
        <strain evidence="3 4">MWH-Nonnen-W8red</strain>
    </source>
</reference>
<dbReference type="GO" id="GO:0016757">
    <property type="term" value="F:glycosyltransferase activity"/>
    <property type="evidence" value="ECO:0007669"/>
    <property type="project" value="InterPro"/>
</dbReference>
<dbReference type="Pfam" id="PF00534">
    <property type="entry name" value="Glycos_transf_1"/>
    <property type="match status" value="1"/>
</dbReference>
<sequence>MITFYICSERALLMSNKKNIAIVVQRCSKDIAAGAELYAFHLAQSLAEQGLQVEILTSKSDDYINWNNNLPSEEIIETSGVSFKIKRFKVLHGRFKIFFGIIKRFNLFLLKYFNFIYLKLSVFLDYLFLRSQGPWCPGLWNELEKNSENYSLVIIKSYLYAPNYYAIKKISNKVKTLFIVTAHDQPEFRFQFVYKFLLEATTLGFVSQSEKKICNSIWLNSNNKNSIILPPGIHFNTNENQIIQNNIKEISTKKYFIYIGRIDRLKNIDFIIKHTPQNCSVVFAGDLKYTLPKDPRFIYVGKINDIEKELLLKKALALVISSRYEAYSMITAEAIYHDCFVLALKGCAPIDELIEHYGGLSCEENEFKNIMQEIWDNKLNINKFKKNQTKYFSPEKNWNTNAIKIIDLLNQKKDNFSI</sequence>
<dbReference type="KEGG" id="saqi:AXG55_03235"/>
<dbReference type="InterPro" id="IPR001296">
    <property type="entry name" value="Glyco_trans_1"/>
</dbReference>
<feature type="domain" description="Glycosyl transferase family 1" evidence="2">
    <location>
        <begin position="245"/>
        <end position="387"/>
    </location>
</feature>
<organism evidence="3 4">
    <name type="scientific">Silvanigrella aquatica</name>
    <dbReference type="NCBI Taxonomy" id="1915309"/>
    <lineage>
        <taxon>Bacteria</taxon>
        <taxon>Pseudomonadati</taxon>
        <taxon>Bdellovibrionota</taxon>
        <taxon>Oligoflexia</taxon>
        <taxon>Silvanigrellales</taxon>
        <taxon>Silvanigrellaceae</taxon>
        <taxon>Silvanigrella</taxon>
    </lineage>
</organism>
<dbReference type="STRING" id="1915309.AXG55_03235"/>
<dbReference type="GO" id="GO:0009103">
    <property type="term" value="P:lipopolysaccharide biosynthetic process"/>
    <property type="evidence" value="ECO:0007669"/>
    <property type="project" value="TreeGrafter"/>
</dbReference>
<dbReference type="PANTHER" id="PTHR46401">
    <property type="entry name" value="GLYCOSYLTRANSFERASE WBBK-RELATED"/>
    <property type="match status" value="1"/>
</dbReference>